<dbReference type="SUPFAM" id="SSF82861">
    <property type="entry name" value="Mechanosensitive channel protein MscS (YggB), transmembrane region"/>
    <property type="match status" value="1"/>
</dbReference>
<sequence>MISEKAIEKAIDNLIHFAGLLGQAVIVLIVGFIIIKIVLGIIRRALNKTALDVSLHTFISNSVKVILWAILLITALGVLGMPLSTFVAVLGAAGAAVALALKDSLGNIAGGIIILVTKPFKQGDYIDIIEVSGVVEEIDLLYTMLKTFDNKVVSVPNGKISNAVMVNYSSEATRRVDCKFGIGYDDDIAQAKDILLAVAESNPDIFQEPVPFVGVSGHGDNSVVIDLRVWCKTEDYWNVKYFLEENVKLAFDEAQISIPYPQVEIHYKK</sequence>
<comment type="subcellular location">
    <subcellularLocation>
        <location evidence="1">Cell membrane</location>
        <topology evidence="1">Multi-pass membrane protein</topology>
    </subcellularLocation>
</comment>
<evidence type="ECO:0000256" key="6">
    <source>
        <dbReference type="ARBA" id="ARBA00023136"/>
    </source>
</evidence>
<dbReference type="InterPro" id="IPR023408">
    <property type="entry name" value="MscS_beta-dom_sf"/>
</dbReference>
<feature type="domain" description="Mechanosensitive ion channel MscS" evidence="8">
    <location>
        <begin position="103"/>
        <end position="169"/>
    </location>
</feature>
<evidence type="ECO:0000256" key="4">
    <source>
        <dbReference type="ARBA" id="ARBA00022692"/>
    </source>
</evidence>
<evidence type="ECO:0000259" key="9">
    <source>
        <dbReference type="Pfam" id="PF21082"/>
    </source>
</evidence>
<dbReference type="InterPro" id="IPR010920">
    <property type="entry name" value="LSM_dom_sf"/>
</dbReference>
<dbReference type="EMBL" id="CP047591">
    <property type="protein sequence ID" value="QHI71278.1"/>
    <property type="molecule type" value="Genomic_DNA"/>
</dbReference>
<dbReference type="InterPro" id="IPR011066">
    <property type="entry name" value="MscS_channel_C_sf"/>
</dbReference>
<dbReference type="AlphaFoldDB" id="A0A6P1MGY8"/>
<evidence type="ECO:0000259" key="10">
    <source>
        <dbReference type="Pfam" id="PF21088"/>
    </source>
</evidence>
<dbReference type="Gene3D" id="1.10.287.1260">
    <property type="match status" value="1"/>
</dbReference>
<dbReference type="InterPro" id="IPR045275">
    <property type="entry name" value="MscS_archaea/bacteria_type"/>
</dbReference>
<evidence type="ECO:0000256" key="7">
    <source>
        <dbReference type="SAM" id="Phobius"/>
    </source>
</evidence>
<comment type="similarity">
    <text evidence="2">Belongs to the MscS (TC 1.A.23) family.</text>
</comment>
<dbReference type="KEGG" id="amic:Ami3637_01675"/>
<evidence type="ECO:0000259" key="8">
    <source>
        <dbReference type="Pfam" id="PF00924"/>
    </source>
</evidence>
<dbReference type="SUPFAM" id="SSF50182">
    <property type="entry name" value="Sm-like ribonucleoproteins"/>
    <property type="match status" value="1"/>
</dbReference>
<dbReference type="RefSeq" id="WP_162361053.1">
    <property type="nucleotide sequence ID" value="NZ_CP047591.1"/>
</dbReference>
<dbReference type="PANTHER" id="PTHR30221:SF1">
    <property type="entry name" value="SMALL-CONDUCTANCE MECHANOSENSITIVE CHANNEL"/>
    <property type="match status" value="1"/>
</dbReference>
<keyword evidence="4 7" id="KW-0812">Transmembrane</keyword>
<keyword evidence="12" id="KW-1185">Reference proteome</keyword>
<reference evidence="11 12" key="1">
    <citation type="submission" date="2020-01" db="EMBL/GenBank/DDBJ databases">
        <title>Genomic analysis of Aminipila sp. CBA3637.</title>
        <authorList>
            <person name="Kim Y.B."/>
            <person name="Roh S.W."/>
        </authorList>
    </citation>
    <scope>NUCLEOTIDE SEQUENCE [LARGE SCALE GENOMIC DNA]</scope>
    <source>
        <strain evidence="11 12">CBA3637</strain>
    </source>
</reference>
<name>A0A6P1MGY8_9FIRM</name>
<feature type="transmembrane region" description="Helical" evidence="7">
    <location>
        <begin position="20"/>
        <end position="42"/>
    </location>
</feature>
<dbReference type="Gene3D" id="2.30.30.60">
    <property type="match status" value="1"/>
</dbReference>
<proteinExistence type="inferred from homology"/>
<organism evidence="11 12">
    <name type="scientific">Aminipila terrae</name>
    <dbReference type="NCBI Taxonomy" id="2697030"/>
    <lineage>
        <taxon>Bacteria</taxon>
        <taxon>Bacillati</taxon>
        <taxon>Bacillota</taxon>
        <taxon>Clostridia</taxon>
        <taxon>Peptostreptococcales</taxon>
        <taxon>Anaerovoracaceae</taxon>
        <taxon>Aminipila</taxon>
    </lineage>
</organism>
<gene>
    <name evidence="11" type="ORF">Ami3637_01675</name>
</gene>
<protein>
    <submittedName>
        <fullName evidence="11">Mechanosensitive ion channel</fullName>
    </submittedName>
</protein>
<dbReference type="Gene3D" id="3.30.70.100">
    <property type="match status" value="1"/>
</dbReference>
<evidence type="ECO:0000256" key="1">
    <source>
        <dbReference type="ARBA" id="ARBA00004651"/>
    </source>
</evidence>
<evidence type="ECO:0000256" key="5">
    <source>
        <dbReference type="ARBA" id="ARBA00022989"/>
    </source>
</evidence>
<dbReference type="Proteomes" id="UP000463883">
    <property type="component" value="Chromosome"/>
</dbReference>
<dbReference type="GO" id="GO:0008381">
    <property type="term" value="F:mechanosensitive monoatomic ion channel activity"/>
    <property type="evidence" value="ECO:0007669"/>
    <property type="project" value="InterPro"/>
</dbReference>
<evidence type="ECO:0000256" key="2">
    <source>
        <dbReference type="ARBA" id="ARBA00008017"/>
    </source>
</evidence>
<feature type="domain" description="Mechanosensitive ion channel transmembrane helices 2/3" evidence="10">
    <location>
        <begin position="63"/>
        <end position="102"/>
    </location>
</feature>
<dbReference type="Pfam" id="PF21088">
    <property type="entry name" value="MS_channel_1st"/>
    <property type="match status" value="1"/>
</dbReference>
<keyword evidence="3" id="KW-1003">Cell membrane</keyword>
<evidence type="ECO:0000313" key="12">
    <source>
        <dbReference type="Proteomes" id="UP000463883"/>
    </source>
</evidence>
<dbReference type="InterPro" id="IPR049142">
    <property type="entry name" value="MS_channel_1st"/>
</dbReference>
<dbReference type="PANTHER" id="PTHR30221">
    <property type="entry name" value="SMALL-CONDUCTANCE MECHANOSENSITIVE CHANNEL"/>
    <property type="match status" value="1"/>
</dbReference>
<dbReference type="InterPro" id="IPR011014">
    <property type="entry name" value="MscS_channel_TM-2"/>
</dbReference>
<dbReference type="InterPro" id="IPR006685">
    <property type="entry name" value="MscS_channel_2nd"/>
</dbReference>
<dbReference type="GO" id="GO:0005886">
    <property type="term" value="C:plasma membrane"/>
    <property type="evidence" value="ECO:0007669"/>
    <property type="project" value="UniProtKB-SubCell"/>
</dbReference>
<dbReference type="Pfam" id="PF00924">
    <property type="entry name" value="MS_channel_2nd"/>
    <property type="match status" value="1"/>
</dbReference>
<dbReference type="InterPro" id="IPR049278">
    <property type="entry name" value="MS_channel_C"/>
</dbReference>
<dbReference type="Pfam" id="PF21082">
    <property type="entry name" value="MS_channel_3rd"/>
    <property type="match status" value="1"/>
</dbReference>
<evidence type="ECO:0000256" key="3">
    <source>
        <dbReference type="ARBA" id="ARBA00022475"/>
    </source>
</evidence>
<feature type="domain" description="Mechanosensitive ion channel MscS C-terminal" evidence="9">
    <location>
        <begin position="176"/>
        <end position="258"/>
    </location>
</feature>
<evidence type="ECO:0000313" key="11">
    <source>
        <dbReference type="EMBL" id="QHI71278.1"/>
    </source>
</evidence>
<accession>A0A6P1MGY8</accession>
<keyword evidence="5 7" id="KW-1133">Transmembrane helix</keyword>
<dbReference type="SUPFAM" id="SSF82689">
    <property type="entry name" value="Mechanosensitive channel protein MscS (YggB), C-terminal domain"/>
    <property type="match status" value="1"/>
</dbReference>
<keyword evidence="6 7" id="KW-0472">Membrane</keyword>